<dbReference type="EMBL" id="CP036267">
    <property type="protein sequence ID" value="QDT33298.1"/>
    <property type="molecule type" value="Genomic_DNA"/>
</dbReference>
<protein>
    <submittedName>
        <fullName evidence="1">Neutral/alkaline non-lysosomal ceramidase</fullName>
    </submittedName>
</protein>
<keyword evidence="2" id="KW-1185">Reference proteome</keyword>
<evidence type="ECO:0000313" key="1">
    <source>
        <dbReference type="EMBL" id="QDT33298.1"/>
    </source>
</evidence>
<dbReference type="AlphaFoldDB" id="A0A517QNS5"/>
<proteinExistence type="predicted"/>
<dbReference type="Proteomes" id="UP000315724">
    <property type="component" value="Chromosome"/>
</dbReference>
<reference evidence="1 2" key="1">
    <citation type="submission" date="2019-02" db="EMBL/GenBank/DDBJ databases">
        <title>Deep-cultivation of Planctomycetes and their phenomic and genomic characterization uncovers novel biology.</title>
        <authorList>
            <person name="Wiegand S."/>
            <person name="Jogler M."/>
            <person name="Boedeker C."/>
            <person name="Pinto D."/>
            <person name="Vollmers J."/>
            <person name="Rivas-Marin E."/>
            <person name="Kohn T."/>
            <person name="Peeters S.H."/>
            <person name="Heuer A."/>
            <person name="Rast P."/>
            <person name="Oberbeckmann S."/>
            <person name="Bunk B."/>
            <person name="Jeske O."/>
            <person name="Meyerdierks A."/>
            <person name="Storesund J.E."/>
            <person name="Kallscheuer N."/>
            <person name="Luecker S."/>
            <person name="Lage O.M."/>
            <person name="Pohl T."/>
            <person name="Merkel B.J."/>
            <person name="Hornburger P."/>
            <person name="Mueller R.-W."/>
            <person name="Bruemmer F."/>
            <person name="Labrenz M."/>
            <person name="Spormann A.M."/>
            <person name="Op den Camp H."/>
            <person name="Overmann J."/>
            <person name="Amann R."/>
            <person name="Jetten M.S.M."/>
            <person name="Mascher T."/>
            <person name="Medema M.H."/>
            <person name="Devos D.P."/>
            <person name="Kaster A.-K."/>
            <person name="Ovreas L."/>
            <person name="Rohde M."/>
            <person name="Galperin M.Y."/>
            <person name="Jogler C."/>
        </authorList>
    </citation>
    <scope>NUCLEOTIDE SEQUENCE [LARGE SCALE GENOMIC DNA]</scope>
    <source>
        <strain evidence="1 2">Mal48</strain>
    </source>
</reference>
<accession>A0A517QNS5</accession>
<dbReference type="KEGG" id="tpol:Mal48_25510"/>
<evidence type="ECO:0000313" key="2">
    <source>
        <dbReference type="Proteomes" id="UP000315724"/>
    </source>
</evidence>
<gene>
    <name evidence="1" type="ORF">Mal48_25510</name>
</gene>
<sequence>MISLKQTNGLHETRSIQSLIRLRSLVLSGLIFLSSIQTIHAEGLQAGAAKVDVTHRDAGPVNDTLYARALVIKSGETVAVIVSVDAVAIGEIGPIKNDYLPSVRKQLQSKLGIAPSNVMVNASHCHGIVVPDVADRTVQAVTQAIENLEPVRVGVGIGHEDRIQENRRLKLKSGKEADVRHAYSLPADEEVAEVGPIDPQIGILKLEREDGRTLAVVYNFACHPIQGVPGGANTADMTGYSSKVIEDNLSEGAIALFVQGCGGDINPIDYKDTDHPRHAEPLGNMLGLSTLQAVRKIECQEDNRLTVFNELLTLPRGDRAERIAQLEARQRQLVQSLGGTSLNLKTFLPLVMKYNLSDEFPSYYSHRYLHDDALDRKTLRHLDAENRRNIEAYIKNIHTMEELTRVNTNLRLLNKHQASMIASGKRTIDVEVGALRVGNFVLVTFPGELTVRIGLNIKKASPHQPTFVAGYTNGYIYYAPTAEQLMNVGGAQEDSDCILAPEWQEIFESKVAAMLKEL</sequence>
<name>A0A517QNS5_9PLAN</name>
<organism evidence="1 2">
    <name type="scientific">Thalassoglobus polymorphus</name>
    <dbReference type="NCBI Taxonomy" id="2527994"/>
    <lineage>
        <taxon>Bacteria</taxon>
        <taxon>Pseudomonadati</taxon>
        <taxon>Planctomycetota</taxon>
        <taxon>Planctomycetia</taxon>
        <taxon>Planctomycetales</taxon>
        <taxon>Planctomycetaceae</taxon>
        <taxon>Thalassoglobus</taxon>
    </lineage>
</organism>